<dbReference type="PANTHER" id="PTHR12634">
    <property type="entry name" value="SIT4 YEAST -ASSOCIATING PROTEIN-RELATED"/>
    <property type="match status" value="1"/>
</dbReference>
<feature type="compositionally biased region" description="Low complexity" evidence="3">
    <location>
        <begin position="561"/>
        <end position="592"/>
    </location>
</feature>
<dbReference type="AlphaFoldDB" id="A0A4Y7QBC2"/>
<keyword evidence="2" id="KW-0131">Cell cycle</keyword>
<reference evidence="4 5" key="1">
    <citation type="submission" date="2018-06" db="EMBL/GenBank/DDBJ databases">
        <title>A transcriptomic atlas of mushroom development highlights an independent origin of complex multicellularity.</title>
        <authorList>
            <consortium name="DOE Joint Genome Institute"/>
            <person name="Krizsan K."/>
            <person name="Almasi E."/>
            <person name="Merenyi Z."/>
            <person name="Sahu N."/>
            <person name="Viragh M."/>
            <person name="Koszo T."/>
            <person name="Mondo S."/>
            <person name="Kiss B."/>
            <person name="Balint B."/>
            <person name="Kues U."/>
            <person name="Barry K."/>
            <person name="Hegedus J.C."/>
            <person name="Henrissat B."/>
            <person name="Johnson J."/>
            <person name="Lipzen A."/>
            <person name="Ohm R."/>
            <person name="Nagy I."/>
            <person name="Pangilinan J."/>
            <person name="Yan J."/>
            <person name="Xiong Y."/>
            <person name="Grigoriev I.V."/>
            <person name="Hibbett D.S."/>
            <person name="Nagy L.G."/>
        </authorList>
    </citation>
    <scope>NUCLEOTIDE SEQUENCE [LARGE SCALE GENOMIC DNA]</scope>
    <source>
        <strain evidence="4 5">SZMC22713</strain>
    </source>
</reference>
<feature type="region of interest" description="Disordered" evidence="3">
    <location>
        <begin position="972"/>
        <end position="1031"/>
    </location>
</feature>
<feature type="compositionally biased region" description="Polar residues" evidence="3">
    <location>
        <begin position="279"/>
        <end position="288"/>
    </location>
</feature>
<evidence type="ECO:0000256" key="2">
    <source>
        <dbReference type="ARBA" id="ARBA00023306"/>
    </source>
</evidence>
<dbReference type="Pfam" id="PF04499">
    <property type="entry name" value="SAPS"/>
    <property type="match status" value="1"/>
</dbReference>
<dbReference type="GO" id="GO:0019903">
    <property type="term" value="F:protein phosphatase binding"/>
    <property type="evidence" value="ECO:0007669"/>
    <property type="project" value="InterPro"/>
</dbReference>
<feature type="compositionally biased region" description="Basic and acidic residues" evidence="3">
    <location>
        <begin position="1007"/>
        <end position="1031"/>
    </location>
</feature>
<dbReference type="OrthoDB" id="10259133at2759"/>
<feature type="compositionally biased region" description="Basic and acidic residues" evidence="3">
    <location>
        <begin position="815"/>
        <end position="828"/>
    </location>
</feature>
<dbReference type="GO" id="GO:0005634">
    <property type="term" value="C:nucleus"/>
    <property type="evidence" value="ECO:0007669"/>
    <property type="project" value="TreeGrafter"/>
</dbReference>
<protein>
    <submittedName>
        <fullName evidence="4">SAPS-domain-containing protein</fullName>
    </submittedName>
</protein>
<feature type="compositionally biased region" description="Basic residues" evidence="3">
    <location>
        <begin position="598"/>
        <end position="608"/>
    </location>
</feature>
<proteinExistence type="inferred from homology"/>
<comment type="similarity">
    <text evidence="1">Belongs to the SAPS family.</text>
</comment>
<dbReference type="EMBL" id="ML170165">
    <property type="protein sequence ID" value="TDL24973.1"/>
    <property type="molecule type" value="Genomic_DNA"/>
</dbReference>
<dbReference type="STRING" id="50990.A0A4Y7QBC2"/>
<evidence type="ECO:0000256" key="3">
    <source>
        <dbReference type="SAM" id="MobiDB-lite"/>
    </source>
</evidence>
<evidence type="ECO:0000313" key="5">
    <source>
        <dbReference type="Proteomes" id="UP000294933"/>
    </source>
</evidence>
<feature type="compositionally biased region" description="Acidic residues" evidence="3">
    <location>
        <begin position="474"/>
        <end position="486"/>
    </location>
</feature>
<gene>
    <name evidence="4" type="ORF">BD410DRAFT_785727</name>
</gene>
<evidence type="ECO:0000256" key="1">
    <source>
        <dbReference type="ARBA" id="ARBA00006180"/>
    </source>
</evidence>
<feature type="region of interest" description="Disordered" evidence="3">
    <location>
        <begin position="279"/>
        <end position="308"/>
    </location>
</feature>
<dbReference type="VEuPathDB" id="FungiDB:BD410DRAFT_785727"/>
<sequence length="1031" mass="113789">MFWKFGFHNASSIDTLLDNDDVSLEAILDEDDLLQECKSQNTRLIDYFRRADVLQRLLGYVTGDVECENKGRLKYSYVATEVLCSDIWSIVETCLNQAEHLLKPFWDSVLDRSPEDMYTQNLMASQFAKINSMFLTKKPAEMLAFIESQKDVVERILRHLETPAFSDLLFRIIQQDEYPTGAGVLQWLSKEKLIPRLVEFVSPSFSPSMHSVASDFMKGIISIAAPSPGAGLTEGNHNGPASNLFARQLAQRSNISKLIGYMLDDFSFETELANRANESIQTSSNLDTPTDDLSPPYSPESPTIPNIETATSSGVHAIGIIVELIRKNNSDYFEPYLFHTIRNRLIQIQQSQPPNGREALEFAMLEMVERMGVVHLGPLLEMMSERLEQFQKLLHKPRSPLGPISTTIGQVTPLTFERFRICELYAELLHCSNMSLLNRSSEFDRLYDASGRLQGGLASLEELARVIALASGNEDQDNMDAEGEDGEPAHEFPVSSASNASIGSGSVDSDEDDDMSDDEDPSSSDDDVMEEIAMSDEPMVSPPPMSPEDDKSLEQPPLIVPSSPNAASLPSPSELAAQGAALGRRRSSSSGRTESKYGRGRPRSNSSRRRMDLSETQKGPLPIGDILKRRFIDTRVLTSILDLFFAFPWNNFLHSTVYDVIHQILTGRVDSGLNRELIIALFRDGRLMHRIVEGQTRDDRESHKTNGLRLGYMGHLTLISEDVIGALQHFPPDLRLQLAQYAPRPDWDDYVSGRYQETKKRDTSLLGGGKPVMTTAARVAGAPRWKVDEADAAPPSSVATTLPTNGKSDTLEMTGEFRRTTRVTRENSADFGVAQPMQEEPSNPEGAPQFAQYLAQQMASSNESLSDGSDDEDEDNGGWLTQSKFDLGPPPVSARNQIASRQPLSSSGFEDAFNPTAEAGSSSVFDDHFGDEDDSFGPFSDAAASNEGDPFMTSGDDVDEGSFETFAEFGEFHGGEGELTPTGDSWTFASVTSISSGSSDADLDDGERERERGDSMAHIGESRRTITDHPS</sequence>
<feature type="compositionally biased region" description="Polar residues" evidence="3">
    <location>
        <begin position="797"/>
        <end position="808"/>
    </location>
</feature>
<evidence type="ECO:0000313" key="4">
    <source>
        <dbReference type="EMBL" id="TDL24973.1"/>
    </source>
</evidence>
<feature type="compositionally biased region" description="Low complexity" evidence="3">
    <location>
        <begin position="495"/>
        <end position="507"/>
    </location>
</feature>
<keyword evidence="5" id="KW-1185">Reference proteome</keyword>
<feature type="compositionally biased region" description="Acidic residues" evidence="3">
    <location>
        <begin position="508"/>
        <end position="534"/>
    </location>
</feature>
<name>A0A4Y7QBC2_9AGAM</name>
<feature type="region of interest" description="Disordered" evidence="3">
    <location>
        <begin position="789"/>
        <end position="828"/>
    </location>
</feature>
<feature type="compositionally biased region" description="Polar residues" evidence="3">
    <location>
        <begin position="894"/>
        <end position="908"/>
    </location>
</feature>
<feature type="compositionally biased region" description="Low complexity" evidence="3">
    <location>
        <begin position="990"/>
        <end position="1000"/>
    </location>
</feature>
<dbReference type="Proteomes" id="UP000294933">
    <property type="component" value="Unassembled WGS sequence"/>
</dbReference>
<accession>A0A4Y7QBC2</accession>
<feature type="region of interest" description="Disordered" evidence="3">
    <location>
        <begin position="858"/>
        <end position="960"/>
    </location>
</feature>
<organism evidence="4 5">
    <name type="scientific">Rickenella mellea</name>
    <dbReference type="NCBI Taxonomy" id="50990"/>
    <lineage>
        <taxon>Eukaryota</taxon>
        <taxon>Fungi</taxon>
        <taxon>Dikarya</taxon>
        <taxon>Basidiomycota</taxon>
        <taxon>Agaricomycotina</taxon>
        <taxon>Agaricomycetes</taxon>
        <taxon>Hymenochaetales</taxon>
        <taxon>Rickenellaceae</taxon>
        <taxon>Rickenella</taxon>
    </lineage>
</organism>
<feature type="region of interest" description="Disordered" evidence="3">
    <location>
        <begin position="474"/>
        <end position="619"/>
    </location>
</feature>
<dbReference type="InterPro" id="IPR007587">
    <property type="entry name" value="SAPS"/>
</dbReference>
<dbReference type="GO" id="GO:0005829">
    <property type="term" value="C:cytosol"/>
    <property type="evidence" value="ECO:0007669"/>
    <property type="project" value="TreeGrafter"/>
</dbReference>
<dbReference type="GO" id="GO:0019888">
    <property type="term" value="F:protein phosphatase regulator activity"/>
    <property type="evidence" value="ECO:0007669"/>
    <property type="project" value="TreeGrafter"/>
</dbReference>
<dbReference type="PANTHER" id="PTHR12634:SF8">
    <property type="entry name" value="FIERY MOUNTAIN, ISOFORM D"/>
    <property type="match status" value="1"/>
</dbReference>